<name>A0A0W1AHF4_9GAMM</name>
<dbReference type="EMBL" id="LNZC01000009">
    <property type="protein sequence ID" value="KTD80758.1"/>
    <property type="molecule type" value="Genomic_DNA"/>
</dbReference>
<dbReference type="RefSeq" id="WP_058492822.1">
    <property type="nucleotide sequence ID" value="NZ_CBCRUR010000007.1"/>
</dbReference>
<keyword evidence="2" id="KW-1185">Reference proteome</keyword>
<comment type="caution">
    <text evidence="1">The sequence shown here is derived from an EMBL/GenBank/DDBJ whole genome shotgun (WGS) entry which is preliminary data.</text>
</comment>
<sequence length="62" mass="7635">MKFNSSVFFKDNGRKTLKEHKRFKDDEVPHKYTQKVIDTLRQHIKDETRDVLEEYRGGYRFK</sequence>
<dbReference type="AlphaFoldDB" id="A0A0W1AHF4"/>
<reference evidence="1 2" key="1">
    <citation type="submission" date="2015-11" db="EMBL/GenBank/DDBJ databases">
        <title>Genomic analysis of 38 Legionella species identifies large and diverse effector repertoires.</title>
        <authorList>
            <person name="Burstein D."/>
            <person name="Amaro F."/>
            <person name="Zusman T."/>
            <person name="Lifshitz Z."/>
            <person name="Cohen O."/>
            <person name="Gilbert J.A."/>
            <person name="Pupko T."/>
            <person name="Shuman H.A."/>
            <person name="Segal G."/>
        </authorList>
    </citation>
    <scope>NUCLEOTIDE SEQUENCE [LARGE SCALE GENOMIC DNA]</scope>
    <source>
        <strain evidence="1 2">ATCC 49508</strain>
    </source>
</reference>
<dbReference type="Proteomes" id="UP000054662">
    <property type="component" value="Unassembled WGS sequence"/>
</dbReference>
<accession>A0A0W1AHF4</accession>
<proteinExistence type="predicted"/>
<organism evidence="1 2">
    <name type="scientific">Legionella worsleiensis</name>
    <dbReference type="NCBI Taxonomy" id="45076"/>
    <lineage>
        <taxon>Bacteria</taxon>
        <taxon>Pseudomonadati</taxon>
        <taxon>Pseudomonadota</taxon>
        <taxon>Gammaproteobacteria</taxon>
        <taxon>Legionellales</taxon>
        <taxon>Legionellaceae</taxon>
        <taxon>Legionella</taxon>
    </lineage>
</organism>
<gene>
    <name evidence="1" type="ORF">Lwor_1001</name>
</gene>
<dbReference type="PATRIC" id="fig|45076.6.peg.1091"/>
<protein>
    <submittedName>
        <fullName evidence="1">Uncharacterized protein</fullName>
    </submittedName>
</protein>
<evidence type="ECO:0000313" key="1">
    <source>
        <dbReference type="EMBL" id="KTD80758.1"/>
    </source>
</evidence>
<evidence type="ECO:0000313" key="2">
    <source>
        <dbReference type="Proteomes" id="UP000054662"/>
    </source>
</evidence>
<dbReference type="OrthoDB" id="5654172at2"/>